<dbReference type="Proteomes" id="UP000011713">
    <property type="component" value="Unassembled WGS sequence"/>
</dbReference>
<dbReference type="EMBL" id="JH598294">
    <property type="status" value="NOT_ANNOTATED_CDS"/>
    <property type="molecule type" value="Genomic_DNA"/>
</dbReference>
<protein>
    <submittedName>
        <fullName evidence="1">Uncharacterized protein</fullName>
    </submittedName>
</protein>
<reference evidence="2" key="1">
    <citation type="journal article" date="2010" name="Science">
        <title>Signatures of adaptation to obligate biotrophy in the Hyaloperonospora arabidopsidis genome.</title>
        <authorList>
            <person name="Baxter L."/>
            <person name="Tripathy S."/>
            <person name="Ishaque N."/>
            <person name="Boot N."/>
            <person name="Cabral A."/>
            <person name="Kemen E."/>
            <person name="Thines M."/>
            <person name="Ah-Fong A."/>
            <person name="Anderson R."/>
            <person name="Badejoko W."/>
            <person name="Bittner-Eddy P."/>
            <person name="Boore J.L."/>
            <person name="Chibucos M.C."/>
            <person name="Coates M."/>
            <person name="Dehal P."/>
            <person name="Delehaunty K."/>
            <person name="Dong S."/>
            <person name="Downton P."/>
            <person name="Dumas B."/>
            <person name="Fabro G."/>
            <person name="Fronick C."/>
            <person name="Fuerstenberg S.I."/>
            <person name="Fulton L."/>
            <person name="Gaulin E."/>
            <person name="Govers F."/>
            <person name="Hughes L."/>
            <person name="Humphray S."/>
            <person name="Jiang R.H."/>
            <person name="Judelson H."/>
            <person name="Kamoun S."/>
            <person name="Kyung K."/>
            <person name="Meijer H."/>
            <person name="Minx P."/>
            <person name="Morris P."/>
            <person name="Nelson J."/>
            <person name="Phuntumart V."/>
            <person name="Qutob D."/>
            <person name="Rehmany A."/>
            <person name="Rougon-Cardoso A."/>
            <person name="Ryden P."/>
            <person name="Torto-Alalibo T."/>
            <person name="Studholme D."/>
            <person name="Wang Y."/>
            <person name="Win J."/>
            <person name="Wood J."/>
            <person name="Clifton S.W."/>
            <person name="Rogers J."/>
            <person name="Van den Ackerveken G."/>
            <person name="Jones J.D."/>
            <person name="McDowell J.M."/>
            <person name="Beynon J."/>
            <person name="Tyler B.M."/>
        </authorList>
    </citation>
    <scope>NUCLEOTIDE SEQUENCE [LARGE SCALE GENOMIC DNA]</scope>
    <source>
        <strain evidence="2">Emoy2</strain>
    </source>
</reference>
<evidence type="ECO:0000313" key="1">
    <source>
        <dbReference type="EnsemblProtists" id="HpaP806173"/>
    </source>
</evidence>
<dbReference type="InParanoid" id="M4BIE7"/>
<keyword evidence="2" id="KW-1185">Reference proteome</keyword>
<name>M4BIE7_HYAAE</name>
<reference evidence="1" key="2">
    <citation type="submission" date="2015-06" db="UniProtKB">
        <authorList>
            <consortium name="EnsemblProtists"/>
        </authorList>
    </citation>
    <scope>IDENTIFICATION</scope>
    <source>
        <strain evidence="1">Emoy2</strain>
    </source>
</reference>
<dbReference type="VEuPathDB" id="FungiDB:HpaG806173"/>
<proteinExistence type="predicted"/>
<dbReference type="AlphaFoldDB" id="M4BIE7"/>
<organism evidence="1 2">
    <name type="scientific">Hyaloperonospora arabidopsidis (strain Emoy2)</name>
    <name type="common">Downy mildew agent</name>
    <name type="synonym">Peronospora arabidopsidis</name>
    <dbReference type="NCBI Taxonomy" id="559515"/>
    <lineage>
        <taxon>Eukaryota</taxon>
        <taxon>Sar</taxon>
        <taxon>Stramenopiles</taxon>
        <taxon>Oomycota</taxon>
        <taxon>Peronosporomycetes</taxon>
        <taxon>Peronosporales</taxon>
        <taxon>Peronosporaceae</taxon>
        <taxon>Hyaloperonospora</taxon>
    </lineage>
</organism>
<sequence>MKKDVGTVGACLGGKLEYVMVMDGVVFVQGNDQNYLELVLRPYTATHLQPISADGFIFLNATFERL</sequence>
<dbReference type="HOGENOM" id="CLU_2836704_0_0_1"/>
<accession>M4BIE7</accession>
<evidence type="ECO:0000313" key="2">
    <source>
        <dbReference type="Proteomes" id="UP000011713"/>
    </source>
</evidence>
<dbReference type="EnsemblProtists" id="HpaT806173">
    <property type="protein sequence ID" value="HpaP806173"/>
    <property type="gene ID" value="HpaG806173"/>
</dbReference>